<protein>
    <submittedName>
        <fullName evidence="1">Small RNA degrading nuclease 1</fullName>
    </submittedName>
</protein>
<evidence type="ECO:0000313" key="2">
    <source>
        <dbReference type="Proteomes" id="UP001558713"/>
    </source>
</evidence>
<reference evidence="1 2" key="1">
    <citation type="submission" date="2024-04" db="EMBL/GenBank/DDBJ databases">
        <title>Genome assembly C_amara_ONT_v2.</title>
        <authorList>
            <person name="Yant L."/>
            <person name="Moore C."/>
            <person name="Slenker M."/>
        </authorList>
    </citation>
    <scope>NUCLEOTIDE SEQUENCE [LARGE SCALE GENOMIC DNA]</scope>
    <source>
        <tissue evidence="1">Leaf</tissue>
    </source>
</reference>
<dbReference type="Proteomes" id="UP001558713">
    <property type="component" value="Unassembled WGS sequence"/>
</dbReference>
<keyword evidence="2" id="KW-1185">Reference proteome</keyword>
<accession>A0ABD1ALN9</accession>
<sequence>MSILIPVLKIDHPKVIDTAFVFKYSNERKLRRPSLNNLCKVTKVDSSEDADQAFENVDAIQMTDSLGLPQKLVVFKTSSGSRTSLYVRKMMQPRIRFNYFVLY</sequence>
<evidence type="ECO:0000313" key="1">
    <source>
        <dbReference type="EMBL" id="KAL1207672.1"/>
    </source>
</evidence>
<proteinExistence type="predicted"/>
<name>A0ABD1ALN9_CARAN</name>
<comment type="caution">
    <text evidence="1">The sequence shown here is derived from an EMBL/GenBank/DDBJ whole genome shotgun (WGS) entry which is preliminary data.</text>
</comment>
<organism evidence="1 2">
    <name type="scientific">Cardamine amara subsp. amara</name>
    <dbReference type="NCBI Taxonomy" id="228776"/>
    <lineage>
        <taxon>Eukaryota</taxon>
        <taxon>Viridiplantae</taxon>
        <taxon>Streptophyta</taxon>
        <taxon>Embryophyta</taxon>
        <taxon>Tracheophyta</taxon>
        <taxon>Spermatophyta</taxon>
        <taxon>Magnoliopsida</taxon>
        <taxon>eudicotyledons</taxon>
        <taxon>Gunneridae</taxon>
        <taxon>Pentapetalae</taxon>
        <taxon>rosids</taxon>
        <taxon>malvids</taxon>
        <taxon>Brassicales</taxon>
        <taxon>Brassicaceae</taxon>
        <taxon>Cardamineae</taxon>
        <taxon>Cardamine</taxon>
    </lineage>
</organism>
<gene>
    <name evidence="1" type="ORF">V5N11_013509</name>
</gene>
<dbReference type="AlphaFoldDB" id="A0ABD1ALN9"/>
<dbReference type="EMBL" id="JBANAX010000468">
    <property type="protein sequence ID" value="KAL1207672.1"/>
    <property type="molecule type" value="Genomic_DNA"/>
</dbReference>